<dbReference type="InterPro" id="IPR036249">
    <property type="entry name" value="Thioredoxin-like_sf"/>
</dbReference>
<comment type="subcellular location">
    <subcellularLocation>
        <location evidence="1">Membrane</location>
        <topology evidence="1">Multi-pass membrane protein</topology>
    </subcellularLocation>
</comment>
<keyword evidence="3" id="KW-0201">Cytochrome c-type biogenesis</keyword>
<keyword evidence="4 6" id="KW-1133">Transmembrane helix</keyword>
<feature type="transmembrane region" description="Helical" evidence="6">
    <location>
        <begin position="603"/>
        <end position="624"/>
    </location>
</feature>
<sequence>MNDSSFCARVRRLPAALFFIAACALFSGAYAQLGPATSPILGGPAASAAAGATVRTEQVSAELLVHAPDGLTPGSTLWLGLRLQHQPHWHTYWKNPGDSGLPTLLQWTLPPGLSAGEIAWPAPQKIAIGTLANLGYVGEVLLPVPVQVSRDFKATGLPPGAEVQLAASWLVCREECIPQEGRFSVRIPAQGSTALHAGLFKAAWAAAPQPFTGKFEVTAEPEGLRLQASGLPAAWVGRALQALPETAELLDTPALPSNTDRLHQGALQLRQQGWDGTTWRAWLPYAAQRNTSPTRLAWVLSAGGTESLRAEVPVNGTWPPVTAMATVSPALQAALDSNARGNATPPAAQSGWAWMLMGALLGGLILNLMPCVFPVLALKVLGFAGQSAQPRGQQRAQGLAYTAGVVLSFMALGGLLLALRAGGEQLGWGFQLQSPAVIVALALLFTLLAMNLAGWLHIGSVVPDRLAGLQLRPPVAEAFLSGVLAVAIASPCTAPFMGASLGYAITLPGAQSLVLFAALGFGMALPYLLASWWPAVGRMLPRPGAWMETFKHFLAFPMAATVVWLVWVLGHLAGVDGAASLLLLLLSVGLGVWARRQTGRGKVAFTIISIAACALSISATWQFGLKTAEEPTARTTGAAPAGANWQPWSDAAVQAALQQGKPVFVDFTAAWCITCQVNKKTTLGQAEVEAAFAAKQVTLLRADWTRRDPAITRALEQLGRSGVPVYVLYAPGRSPQVLTELLTPGEVLGTLAIL</sequence>
<evidence type="ECO:0000256" key="6">
    <source>
        <dbReference type="SAM" id="Phobius"/>
    </source>
</evidence>
<comment type="caution">
    <text evidence="10">The sequence shown here is derived from an EMBL/GenBank/DDBJ whole genome shotgun (WGS) entry which is preliminary data.</text>
</comment>
<feature type="transmembrane region" description="Helical" evidence="6">
    <location>
        <begin position="438"/>
        <end position="458"/>
    </location>
</feature>
<keyword evidence="2 6" id="KW-0812">Transmembrane</keyword>
<dbReference type="PANTHER" id="PTHR32234">
    <property type="entry name" value="THIOL:DISULFIDE INTERCHANGE PROTEIN DSBD"/>
    <property type="match status" value="1"/>
</dbReference>
<evidence type="ECO:0000256" key="2">
    <source>
        <dbReference type="ARBA" id="ARBA00022692"/>
    </source>
</evidence>
<dbReference type="Gene3D" id="3.40.30.10">
    <property type="entry name" value="Glutaredoxin"/>
    <property type="match status" value="1"/>
</dbReference>
<dbReference type="PANTHER" id="PTHR32234:SF3">
    <property type="entry name" value="SUPPRESSION OF COPPER SENSITIVITY PROTEIN"/>
    <property type="match status" value="1"/>
</dbReference>
<evidence type="ECO:0000256" key="4">
    <source>
        <dbReference type="ARBA" id="ARBA00022989"/>
    </source>
</evidence>
<feature type="transmembrane region" description="Helical" evidence="6">
    <location>
        <begin position="479"/>
        <end position="506"/>
    </location>
</feature>
<keyword evidence="11" id="KW-1185">Reference proteome</keyword>
<feature type="domain" description="Cytochrome C biogenesis protein transmembrane" evidence="8">
    <location>
        <begin position="354"/>
        <end position="566"/>
    </location>
</feature>
<proteinExistence type="predicted"/>
<keyword evidence="7" id="KW-0732">Signal</keyword>
<dbReference type="CDD" id="cd02953">
    <property type="entry name" value="DsbDgamma"/>
    <property type="match status" value="1"/>
</dbReference>
<dbReference type="Pfam" id="PF02683">
    <property type="entry name" value="DsbD_TM"/>
    <property type="match status" value="1"/>
</dbReference>
<reference evidence="10 11" key="1">
    <citation type="submission" date="2023-08" db="EMBL/GenBank/DDBJ databases">
        <title>Rhodoferax potami sp. nov. and Rhodoferax mekongensis sp. nov., isolated from the Mekong River in Thailand.</title>
        <authorList>
            <person name="Kitikhun S."/>
            <person name="Charoenyingcharoen P."/>
            <person name="Siriarchawattana P."/>
            <person name="Likhitrattanapisal S."/>
            <person name="Nilsakha T."/>
            <person name="Chanpet A."/>
            <person name="Rattanawaree P."/>
            <person name="Ingsriswang S."/>
        </authorList>
    </citation>
    <scope>NUCLEOTIDE SEQUENCE [LARGE SCALE GENOMIC DNA]</scope>
    <source>
        <strain evidence="10 11">TBRC 17660</strain>
    </source>
</reference>
<feature type="transmembrane region" description="Helical" evidence="6">
    <location>
        <begin position="399"/>
        <end position="418"/>
    </location>
</feature>
<evidence type="ECO:0000313" key="11">
    <source>
        <dbReference type="Proteomes" id="UP001321700"/>
    </source>
</evidence>
<dbReference type="Pfam" id="PF11412">
    <property type="entry name" value="DsbD_N"/>
    <property type="match status" value="1"/>
</dbReference>
<accession>A0ABU3KL23</accession>
<evidence type="ECO:0000256" key="3">
    <source>
        <dbReference type="ARBA" id="ARBA00022748"/>
    </source>
</evidence>
<evidence type="ECO:0000256" key="5">
    <source>
        <dbReference type="ARBA" id="ARBA00023136"/>
    </source>
</evidence>
<evidence type="ECO:0000256" key="7">
    <source>
        <dbReference type="SAM" id="SignalP"/>
    </source>
</evidence>
<dbReference type="InterPro" id="IPR003834">
    <property type="entry name" value="Cyt_c_assmbl_TM_dom"/>
</dbReference>
<evidence type="ECO:0000256" key="1">
    <source>
        <dbReference type="ARBA" id="ARBA00004141"/>
    </source>
</evidence>
<dbReference type="Proteomes" id="UP001321700">
    <property type="component" value="Unassembled WGS sequence"/>
</dbReference>
<protein>
    <submittedName>
        <fullName evidence="10">Thioredoxin family protein</fullName>
    </submittedName>
</protein>
<dbReference type="EMBL" id="JAVBIK010000001">
    <property type="protein sequence ID" value="MDT7518464.1"/>
    <property type="molecule type" value="Genomic_DNA"/>
</dbReference>
<feature type="chain" id="PRO_5045135667" evidence="7">
    <location>
        <begin position="32"/>
        <end position="754"/>
    </location>
</feature>
<dbReference type="Pfam" id="PF13899">
    <property type="entry name" value="Thioredoxin_7"/>
    <property type="match status" value="1"/>
</dbReference>
<feature type="transmembrane region" description="Helical" evidence="6">
    <location>
        <begin position="512"/>
        <end position="533"/>
    </location>
</feature>
<dbReference type="RefSeq" id="WP_313874222.1">
    <property type="nucleotide sequence ID" value="NZ_JAVBIK010000001.1"/>
</dbReference>
<gene>
    <name evidence="10" type="ORF">RAE19_07040</name>
</gene>
<keyword evidence="5 6" id="KW-0472">Membrane</keyword>
<dbReference type="SUPFAM" id="SSF52833">
    <property type="entry name" value="Thioredoxin-like"/>
    <property type="match status" value="1"/>
</dbReference>
<feature type="signal peptide" evidence="7">
    <location>
        <begin position="1"/>
        <end position="31"/>
    </location>
</feature>
<feature type="transmembrane region" description="Helical" evidence="6">
    <location>
        <begin position="553"/>
        <end position="572"/>
    </location>
</feature>
<evidence type="ECO:0000259" key="9">
    <source>
        <dbReference type="Pfam" id="PF11412"/>
    </source>
</evidence>
<organism evidence="10 11">
    <name type="scientific">Rhodoferax potami</name>
    <dbReference type="NCBI Taxonomy" id="3068338"/>
    <lineage>
        <taxon>Bacteria</taxon>
        <taxon>Pseudomonadati</taxon>
        <taxon>Pseudomonadota</taxon>
        <taxon>Betaproteobacteria</taxon>
        <taxon>Burkholderiales</taxon>
        <taxon>Comamonadaceae</taxon>
        <taxon>Rhodoferax</taxon>
    </lineage>
</organism>
<dbReference type="InterPro" id="IPR028250">
    <property type="entry name" value="DsbDN"/>
</dbReference>
<evidence type="ECO:0000259" key="8">
    <source>
        <dbReference type="Pfam" id="PF02683"/>
    </source>
</evidence>
<name>A0ABU3KL23_9BURK</name>
<feature type="domain" description="Thiol:disulfide interchange protein DsbD N-terminal" evidence="9">
    <location>
        <begin position="73"/>
        <end position="183"/>
    </location>
</feature>
<feature type="transmembrane region" description="Helical" evidence="6">
    <location>
        <begin position="352"/>
        <end position="378"/>
    </location>
</feature>
<dbReference type="InterPro" id="IPR035671">
    <property type="entry name" value="DsbD_gamma"/>
</dbReference>
<evidence type="ECO:0000313" key="10">
    <source>
        <dbReference type="EMBL" id="MDT7518464.1"/>
    </source>
</evidence>
<feature type="transmembrane region" description="Helical" evidence="6">
    <location>
        <begin position="578"/>
        <end position="594"/>
    </location>
</feature>